<feature type="compositionally biased region" description="Polar residues" evidence="1">
    <location>
        <begin position="440"/>
        <end position="465"/>
    </location>
</feature>
<evidence type="ECO:0000256" key="1">
    <source>
        <dbReference type="SAM" id="MobiDB-lite"/>
    </source>
</evidence>
<protein>
    <submittedName>
        <fullName evidence="3">Uncharacterized protein</fullName>
    </submittedName>
</protein>
<accession>A0AAV9VAN6</accession>
<feature type="compositionally biased region" description="Polar residues" evidence="1">
    <location>
        <begin position="393"/>
        <end position="403"/>
    </location>
</feature>
<evidence type="ECO:0000313" key="4">
    <source>
        <dbReference type="Proteomes" id="UP001373714"/>
    </source>
</evidence>
<keyword evidence="2" id="KW-0732">Signal</keyword>
<comment type="caution">
    <text evidence="3">The sequence shown here is derived from an EMBL/GenBank/DDBJ whole genome shotgun (WGS) entry which is preliminary data.</text>
</comment>
<sequence length="527" mass="56279">MFLPEALLGLFVRLILIRGVEGNPRNIAVAVNTSATDTRPLTTAAADSCCFIIQDRIDDYYWRRYTFTVTETVYAVTTHVSVYSTGKVTNIETNTITRVNPAYRPPKGEFYESIYRNDNPLRAPRGNRPNKAPGVEVQSTQLVSKDGTKYVAGGTTVFSPSAFNIYNSFKIITVPPVTDSNGNAACATISWNPYNPELGMTGSRSFTGINSYAQAYYNGLGSCFPDIITYTETIEDNGGGTGTTTKTSVATGKITLDCSFTSTGGVEPSVVTEIKLTKPYVRIAPASETVTFSLMDCAIESDAPQEMWGYFPQDVLDDIKADPYYRSLYPDITKCLPGGPQIFPRTIFFCEVPHVLDPRVTLTSYEEDEITIGSEFFPTTGGAGSRTREPAQVDTTTTASPSDNDPVGSARPNPTNGQPTETNPPSTGTPSDSLPVDEPPSSQSLGPNSQNPTSDSSPGQPSDTVNRGPGNTDLSSLSTATTNPGSGGTTGTPTPEPPNNSGANSIAPQYFFQLAGLACFLVALITA</sequence>
<evidence type="ECO:0000313" key="3">
    <source>
        <dbReference type="EMBL" id="KAK6357951.1"/>
    </source>
</evidence>
<feature type="compositionally biased region" description="Polar residues" evidence="1">
    <location>
        <begin position="412"/>
        <end position="432"/>
    </location>
</feature>
<evidence type="ECO:0000256" key="2">
    <source>
        <dbReference type="SAM" id="SignalP"/>
    </source>
</evidence>
<organism evidence="3 4">
    <name type="scientific">Orbilia blumenaviensis</name>
    <dbReference type="NCBI Taxonomy" id="1796055"/>
    <lineage>
        <taxon>Eukaryota</taxon>
        <taxon>Fungi</taxon>
        <taxon>Dikarya</taxon>
        <taxon>Ascomycota</taxon>
        <taxon>Pezizomycotina</taxon>
        <taxon>Orbiliomycetes</taxon>
        <taxon>Orbiliales</taxon>
        <taxon>Orbiliaceae</taxon>
        <taxon>Orbilia</taxon>
    </lineage>
</organism>
<name>A0AAV9VAN6_9PEZI</name>
<dbReference type="AlphaFoldDB" id="A0AAV9VAN6"/>
<feature type="region of interest" description="Disordered" evidence="1">
    <location>
        <begin position="373"/>
        <end position="505"/>
    </location>
</feature>
<proteinExistence type="predicted"/>
<keyword evidence="4" id="KW-1185">Reference proteome</keyword>
<dbReference type="EMBL" id="JAVHNS010000004">
    <property type="protein sequence ID" value="KAK6357951.1"/>
    <property type="molecule type" value="Genomic_DNA"/>
</dbReference>
<feature type="signal peptide" evidence="2">
    <location>
        <begin position="1"/>
        <end position="22"/>
    </location>
</feature>
<feature type="chain" id="PRO_5043900424" evidence="2">
    <location>
        <begin position="23"/>
        <end position="527"/>
    </location>
</feature>
<gene>
    <name evidence="3" type="ORF">TWF730_007307</name>
</gene>
<reference evidence="3 4" key="1">
    <citation type="submission" date="2019-10" db="EMBL/GenBank/DDBJ databases">
        <authorList>
            <person name="Palmer J.M."/>
        </authorList>
    </citation>
    <scope>NUCLEOTIDE SEQUENCE [LARGE SCALE GENOMIC DNA]</scope>
    <source>
        <strain evidence="3 4">TWF730</strain>
    </source>
</reference>
<dbReference type="Proteomes" id="UP001373714">
    <property type="component" value="Unassembled WGS sequence"/>
</dbReference>